<evidence type="ECO:0000313" key="7">
    <source>
        <dbReference type="EMBL" id="SOV14657.1"/>
    </source>
</evidence>
<dbReference type="InterPro" id="IPR036855">
    <property type="entry name" value="Znf_CCCH_sf"/>
</dbReference>
<dbReference type="Pfam" id="PF00642">
    <property type="entry name" value="zf-CCCH"/>
    <property type="match status" value="1"/>
</dbReference>
<dbReference type="Gene3D" id="4.10.1000.10">
    <property type="entry name" value="Zinc finger, CCCH-type"/>
    <property type="match status" value="1"/>
</dbReference>
<accession>A0ABY1UN80</accession>
<keyword evidence="1 5" id="KW-0479">Metal-binding</keyword>
<reference evidence="7" key="1">
    <citation type="submission" date="2016-09" db="EMBL/GenBank/DDBJ databases">
        <authorList>
            <consortium name="Pathogen Informatics"/>
            <person name="Sun Q."/>
            <person name="Inoue M."/>
        </authorList>
    </citation>
    <scope>NUCLEOTIDE SEQUENCE</scope>
</reference>
<name>A0ABY1UN80_9APIC</name>
<dbReference type="InterPro" id="IPR000571">
    <property type="entry name" value="Znf_CCCH"/>
</dbReference>
<dbReference type="PROSITE" id="PS50103">
    <property type="entry name" value="ZF_C3H1"/>
    <property type="match status" value="3"/>
</dbReference>
<dbReference type="Proteomes" id="UP000831156">
    <property type="component" value="Chromosome 10"/>
</dbReference>
<protein>
    <submittedName>
        <fullName evidence="7">Zinc finger C-x8-C-x5-C-x3-H type, putative</fullName>
    </submittedName>
</protein>
<dbReference type="PANTHER" id="PTHR12547">
    <property type="entry name" value="CCCH ZINC FINGER/TIS11-RELATED"/>
    <property type="match status" value="1"/>
</dbReference>
<feature type="domain" description="C3H1-type" evidence="6">
    <location>
        <begin position="46"/>
        <end position="73"/>
    </location>
</feature>
<evidence type="ECO:0000259" key="6">
    <source>
        <dbReference type="PROSITE" id="PS50103"/>
    </source>
</evidence>
<dbReference type="SMART" id="SM00356">
    <property type="entry name" value="ZnF_C3H1"/>
    <property type="match status" value="3"/>
</dbReference>
<organism evidence="7 8">
    <name type="scientific">Plasmodium gaboni</name>
    <dbReference type="NCBI Taxonomy" id="647221"/>
    <lineage>
        <taxon>Eukaryota</taxon>
        <taxon>Sar</taxon>
        <taxon>Alveolata</taxon>
        <taxon>Apicomplexa</taxon>
        <taxon>Aconoidasida</taxon>
        <taxon>Haemosporida</taxon>
        <taxon>Plasmodiidae</taxon>
        <taxon>Plasmodium</taxon>
        <taxon>Plasmodium (Laverania)</taxon>
    </lineage>
</organism>
<evidence type="ECO:0000256" key="3">
    <source>
        <dbReference type="ARBA" id="ARBA00022771"/>
    </source>
</evidence>
<keyword evidence="3 5" id="KW-0863">Zinc-finger</keyword>
<dbReference type="PANTHER" id="PTHR12547:SF18">
    <property type="entry name" value="PROTEIN TIS11"/>
    <property type="match status" value="1"/>
</dbReference>
<proteinExistence type="predicted"/>
<dbReference type="InterPro" id="IPR045877">
    <property type="entry name" value="ZFP36-like"/>
</dbReference>
<evidence type="ECO:0000256" key="2">
    <source>
        <dbReference type="ARBA" id="ARBA00022737"/>
    </source>
</evidence>
<evidence type="ECO:0000256" key="4">
    <source>
        <dbReference type="ARBA" id="ARBA00022833"/>
    </source>
</evidence>
<sequence length="351" mass="41849">MNITSDIKYQFSKTKICKHFLEQKCLNTHNCNYAHVLGELRPLPNLMNTKLCRSYKKNIPCINPNCKYAHKVENLQPTTDLSTYKTSLCYFWKRKKCMNEEKCRFAHGIEEIRPLKLRPQKEVYIKEEKINDHNNNINCNSNMDELQNDNKKNIFNQEDLNNLLSHLLLIQNWSPEIKKNNDKNQEQQIYTNEKIVSDTSLSSNMLIQNSKEHNKEYINLSIYNKLCDENLNANYNKQLDDYIKYNSLKINDNNNIERSTTNTIKQDQYCNLFSSNDTFCDSNEDNYNDTHVAKDQDFYKDEYINIYNHINDPIFSHISSEQPMNDEDCFDELYKSIKEEITKKYENIYIY</sequence>
<feature type="zinc finger region" description="C3H1-type" evidence="5">
    <location>
        <begin position="46"/>
        <end position="73"/>
    </location>
</feature>
<evidence type="ECO:0000313" key="8">
    <source>
        <dbReference type="Proteomes" id="UP000831156"/>
    </source>
</evidence>
<dbReference type="SUPFAM" id="SSF90229">
    <property type="entry name" value="CCCH zinc finger"/>
    <property type="match status" value="2"/>
</dbReference>
<feature type="zinc finger region" description="C3H1-type" evidence="5">
    <location>
        <begin position="83"/>
        <end position="110"/>
    </location>
</feature>
<dbReference type="EMBL" id="LT969433">
    <property type="protein sequence ID" value="SOV14657.1"/>
    <property type="molecule type" value="Genomic_DNA"/>
</dbReference>
<evidence type="ECO:0000256" key="1">
    <source>
        <dbReference type="ARBA" id="ARBA00022723"/>
    </source>
</evidence>
<evidence type="ECO:0000256" key="5">
    <source>
        <dbReference type="PROSITE-ProRule" id="PRU00723"/>
    </source>
</evidence>
<keyword evidence="2" id="KW-0677">Repeat</keyword>
<gene>
    <name evidence="7" type="ORF">PGABG01_1006500</name>
</gene>
<feature type="domain" description="C3H1-type" evidence="6">
    <location>
        <begin position="11"/>
        <end position="38"/>
    </location>
</feature>
<keyword evidence="4 5" id="KW-0862">Zinc</keyword>
<dbReference type="Gene3D" id="3.30.1370.210">
    <property type="match status" value="1"/>
</dbReference>
<keyword evidence="8" id="KW-1185">Reference proteome</keyword>
<feature type="zinc finger region" description="C3H1-type" evidence="5">
    <location>
        <begin position="11"/>
        <end position="38"/>
    </location>
</feature>
<feature type="domain" description="C3H1-type" evidence="6">
    <location>
        <begin position="83"/>
        <end position="110"/>
    </location>
</feature>